<evidence type="ECO:0000256" key="11">
    <source>
        <dbReference type="SAM" id="SignalP"/>
    </source>
</evidence>
<comment type="caution">
    <text evidence="13">The sequence shown here is derived from an EMBL/GenBank/DDBJ whole genome shotgun (WGS) entry which is preliminary data.</text>
</comment>
<dbReference type="InterPro" id="IPR036156">
    <property type="entry name" value="Beta-gal/glucu_dom_sf"/>
</dbReference>
<dbReference type="Gene3D" id="2.70.98.10">
    <property type="match status" value="1"/>
</dbReference>
<keyword evidence="8 10" id="KW-0326">Glycosidase</keyword>
<dbReference type="InterPro" id="IPR023232">
    <property type="entry name" value="Glyco_hydro_2_AS"/>
</dbReference>
<keyword evidence="14" id="KW-1185">Reference proteome</keyword>
<evidence type="ECO:0000256" key="1">
    <source>
        <dbReference type="ARBA" id="ARBA00001412"/>
    </source>
</evidence>
<keyword evidence="11" id="KW-0732">Signal</keyword>
<evidence type="ECO:0000313" key="13">
    <source>
        <dbReference type="EMBL" id="PUV23577.1"/>
    </source>
</evidence>
<dbReference type="InterPro" id="IPR032312">
    <property type="entry name" value="LacZ_4"/>
</dbReference>
<dbReference type="SUPFAM" id="SSF51445">
    <property type="entry name" value="(Trans)glycosidases"/>
    <property type="match status" value="1"/>
</dbReference>
<evidence type="ECO:0000256" key="5">
    <source>
        <dbReference type="ARBA" id="ARBA00012756"/>
    </source>
</evidence>
<gene>
    <name evidence="13" type="ORF">DCO56_16875</name>
</gene>
<organism evidence="13 14">
    <name type="scientific">Sphingobacterium athyrii</name>
    <dbReference type="NCBI Taxonomy" id="2152717"/>
    <lineage>
        <taxon>Bacteria</taxon>
        <taxon>Pseudomonadati</taxon>
        <taxon>Bacteroidota</taxon>
        <taxon>Sphingobacteriia</taxon>
        <taxon>Sphingobacteriales</taxon>
        <taxon>Sphingobacteriaceae</taxon>
        <taxon>Sphingobacterium</taxon>
    </lineage>
</organism>
<dbReference type="PROSITE" id="PS00719">
    <property type="entry name" value="GLYCOSYL_HYDROL_F2_1"/>
    <property type="match status" value="1"/>
</dbReference>
<keyword evidence="7" id="KW-0106">Calcium</keyword>
<dbReference type="RefSeq" id="WP_108634920.1">
    <property type="nucleotide sequence ID" value="NZ_QCXX01000004.1"/>
</dbReference>
<evidence type="ECO:0000256" key="9">
    <source>
        <dbReference type="ARBA" id="ARBA00032230"/>
    </source>
</evidence>
<comment type="subunit">
    <text evidence="4">Monomer.</text>
</comment>
<dbReference type="InterPro" id="IPR050347">
    <property type="entry name" value="Bact_Beta-galactosidase"/>
</dbReference>
<dbReference type="InterPro" id="IPR006103">
    <property type="entry name" value="Glyco_hydro_2_cat"/>
</dbReference>
<dbReference type="Gene3D" id="2.60.120.260">
    <property type="entry name" value="Galactose-binding domain-like"/>
    <property type="match status" value="1"/>
</dbReference>
<evidence type="ECO:0000256" key="8">
    <source>
        <dbReference type="ARBA" id="ARBA00023295"/>
    </source>
</evidence>
<dbReference type="GO" id="GO:0004565">
    <property type="term" value="F:beta-galactosidase activity"/>
    <property type="evidence" value="ECO:0007669"/>
    <property type="project" value="UniProtKB-EC"/>
</dbReference>
<dbReference type="GO" id="GO:0005990">
    <property type="term" value="P:lactose catabolic process"/>
    <property type="evidence" value="ECO:0007669"/>
    <property type="project" value="TreeGrafter"/>
</dbReference>
<dbReference type="EMBL" id="QCXX01000004">
    <property type="protein sequence ID" value="PUV23577.1"/>
    <property type="molecule type" value="Genomic_DNA"/>
</dbReference>
<dbReference type="InterPro" id="IPR014718">
    <property type="entry name" value="GH-type_carb-bd"/>
</dbReference>
<dbReference type="PROSITE" id="PS00608">
    <property type="entry name" value="GLYCOSYL_HYDROL_F2_2"/>
    <property type="match status" value="1"/>
</dbReference>
<dbReference type="Pfam" id="PF00703">
    <property type="entry name" value="Glyco_hydro_2"/>
    <property type="match status" value="1"/>
</dbReference>
<dbReference type="Gene3D" id="2.60.40.10">
    <property type="entry name" value="Immunoglobulins"/>
    <property type="match status" value="2"/>
</dbReference>
<dbReference type="InterPro" id="IPR004199">
    <property type="entry name" value="B-gal_small/dom_5"/>
</dbReference>
<feature type="signal peptide" evidence="11">
    <location>
        <begin position="1"/>
        <end position="33"/>
    </location>
</feature>
<evidence type="ECO:0000256" key="10">
    <source>
        <dbReference type="RuleBase" id="RU361154"/>
    </source>
</evidence>
<comment type="similarity">
    <text evidence="3 10">Belongs to the glycosyl hydrolase 2 family.</text>
</comment>
<dbReference type="GO" id="GO:0030246">
    <property type="term" value="F:carbohydrate binding"/>
    <property type="evidence" value="ECO:0007669"/>
    <property type="project" value="InterPro"/>
</dbReference>
<reference evidence="13 14" key="1">
    <citation type="submission" date="2018-04" db="EMBL/GenBank/DDBJ databases">
        <title>Sphingobacterium sp. M46 Genome.</title>
        <authorList>
            <person name="Cheng J."/>
            <person name="Li Y."/>
        </authorList>
    </citation>
    <scope>NUCLEOTIDE SEQUENCE [LARGE SCALE GENOMIC DNA]</scope>
    <source>
        <strain evidence="13 14">M46</strain>
    </source>
</reference>
<comment type="catalytic activity">
    <reaction evidence="1 10">
        <text>Hydrolysis of terminal non-reducing beta-D-galactose residues in beta-D-galactosides.</text>
        <dbReference type="EC" id="3.2.1.23"/>
    </reaction>
</comment>
<evidence type="ECO:0000256" key="2">
    <source>
        <dbReference type="ARBA" id="ARBA00001913"/>
    </source>
</evidence>
<dbReference type="PANTHER" id="PTHR46323:SF2">
    <property type="entry name" value="BETA-GALACTOSIDASE"/>
    <property type="match status" value="1"/>
</dbReference>
<protein>
    <recommendedName>
        <fullName evidence="5 10">Beta-galactosidase</fullName>
        <ecNumber evidence="5 10">3.2.1.23</ecNumber>
    </recommendedName>
    <alternativeName>
        <fullName evidence="9 10">Lactase</fullName>
    </alternativeName>
</protein>
<evidence type="ECO:0000259" key="12">
    <source>
        <dbReference type="SMART" id="SM01038"/>
    </source>
</evidence>
<dbReference type="InterPro" id="IPR013783">
    <property type="entry name" value="Ig-like_fold"/>
</dbReference>
<dbReference type="InterPro" id="IPR006102">
    <property type="entry name" value="Ig-like_GH2"/>
</dbReference>
<dbReference type="Pfam" id="PF02836">
    <property type="entry name" value="Glyco_hydro_2_C"/>
    <property type="match status" value="1"/>
</dbReference>
<dbReference type="OrthoDB" id="9801077at2"/>
<evidence type="ECO:0000313" key="14">
    <source>
        <dbReference type="Proteomes" id="UP000250831"/>
    </source>
</evidence>
<dbReference type="SMART" id="SM01038">
    <property type="entry name" value="Bgal_small_N"/>
    <property type="match status" value="1"/>
</dbReference>
<dbReference type="Gene3D" id="3.20.20.80">
    <property type="entry name" value="Glycosidases"/>
    <property type="match status" value="1"/>
</dbReference>
<dbReference type="AlphaFoldDB" id="A0A363NS70"/>
<accession>A0A363NS70</accession>
<dbReference type="InterPro" id="IPR017853">
    <property type="entry name" value="GH"/>
</dbReference>
<dbReference type="EC" id="3.2.1.23" evidence="5 10"/>
<evidence type="ECO:0000256" key="7">
    <source>
        <dbReference type="ARBA" id="ARBA00022837"/>
    </source>
</evidence>
<dbReference type="Proteomes" id="UP000250831">
    <property type="component" value="Unassembled WGS sequence"/>
</dbReference>
<sequence length="1106" mass="126313">MKWIINIKSATGTAAFQWSAALLLLLTAASLQAQTVDGKPAVIPPVPNGQIAAPWENPMITAINRDASRATGYSYATVEEALKNDRQSNKRMLFLNGEWDFKFAFKPAEAPQDFHLSEVKGWDKIQVPSNWEMKGYDIPIYRSAVYPFSPIDPPRIPKDYNGVGSYQKTFELPESWDGMNITLHFGGVISAYQLWINDQYVGYAEDSCLPSEFNATPYLKKGKNRISVQVLRWSDASYLEDQDHWRMSGIHREVFLMAEPKVRIADFHWQATLDADYQDAKFSLRPKIDNFSGDSISGFTLKAQLYDSNNKPILDKPLEKGASAIFDEIYPRLDNVKFGLLETTIKNPKKWSPEEPNLYRLVLTLYDKKNRLLEAKTCQVGFRSIAFSPKDSKLLINGKTTYLYGVNRHDHHPERGKALTREDMEADIRQIKQFNFNAIRTSHYPNDPYIYELCDRYGIMVMDEANMETHGLGGKLMNDPAWLAALQERVTRMVERDKNHPSIIIWSLGNESGRGPNTAAMAAWIHDFDITRPVHYEPAMGSHQLPGYIDPSDPRYPKSNDHSHRIQNIKDQYYVDMVSRFYPGIFTPSLLLNQDNGDHRPILFVEYTHSMGNSTGNIRDFWDIFRAHPRLIGGFIWDYKDQALIRKDSVYGKVLAYGGDFDEKVHNGAFSLNGITDAWGRPKAAMYENKRIYQPAEITLVDSAKSTVQIKNRSAVLNLNHYDAVLLFRRNGLLLKEVPISAIDLAAGDSTQLSFASYLPSKRLADQEYQLDIQFRLREATAWAPAGFVVSSSQVRLQEQSNALRRLSYKGSKLVKTETADKYQIAGNAFQVIFDKSTGSLTAFNYKGQEIIKDAIRPSFTRPSTDNDRRGWKPEKKLKYWYGTPKLVSVTAQEKGQDYEVQTLYVLPGDSAQVKLIYTVKNPGIVSVNYQLKVKAGLPNIPKVGLQMGINPTFEDIQYYGLGPMENYPDRAYGFDLGVYHMNIDQFMEHYLYPQENGNRMDVRWMHLQNKNAGLLVVGEQPLYMSAWPYSQKAIVEAKHWFKLKKEDKITLNVDLKQMGIGGNDTWTDVSQPLEKYQIPAKDYNYSFYLIPTDLKQSIKEFVKSN</sequence>
<dbReference type="InterPro" id="IPR006104">
    <property type="entry name" value="Glyco_hydro_2_N"/>
</dbReference>
<feature type="domain" description="Beta galactosidase small chain/" evidence="12">
    <location>
        <begin position="824"/>
        <end position="1091"/>
    </location>
</feature>
<evidence type="ECO:0000256" key="6">
    <source>
        <dbReference type="ARBA" id="ARBA00022801"/>
    </source>
</evidence>
<dbReference type="GO" id="GO:0009341">
    <property type="term" value="C:beta-galactosidase complex"/>
    <property type="evidence" value="ECO:0007669"/>
    <property type="project" value="InterPro"/>
</dbReference>
<dbReference type="Pfam" id="PF16353">
    <property type="entry name" value="LacZ_4"/>
    <property type="match status" value="1"/>
</dbReference>
<dbReference type="Pfam" id="PF02837">
    <property type="entry name" value="Glyco_hydro_2_N"/>
    <property type="match status" value="1"/>
</dbReference>
<dbReference type="PANTHER" id="PTHR46323">
    <property type="entry name" value="BETA-GALACTOSIDASE"/>
    <property type="match status" value="1"/>
</dbReference>
<dbReference type="Pfam" id="PF02929">
    <property type="entry name" value="Bgal_small_N"/>
    <property type="match status" value="1"/>
</dbReference>
<feature type="chain" id="PRO_5016809250" description="Beta-galactosidase" evidence="11">
    <location>
        <begin position="34"/>
        <end position="1106"/>
    </location>
</feature>
<dbReference type="SUPFAM" id="SSF74650">
    <property type="entry name" value="Galactose mutarotase-like"/>
    <property type="match status" value="1"/>
</dbReference>
<dbReference type="SUPFAM" id="SSF49303">
    <property type="entry name" value="beta-Galactosidase/glucuronidase domain"/>
    <property type="match status" value="2"/>
</dbReference>
<dbReference type="PRINTS" id="PR00132">
    <property type="entry name" value="GLHYDRLASE2"/>
</dbReference>
<dbReference type="SUPFAM" id="SSF49785">
    <property type="entry name" value="Galactose-binding domain-like"/>
    <property type="match status" value="1"/>
</dbReference>
<dbReference type="InterPro" id="IPR006101">
    <property type="entry name" value="Glyco_hydro_2"/>
</dbReference>
<comment type="cofactor">
    <cofactor evidence="2">
        <name>Ca(2+)</name>
        <dbReference type="ChEBI" id="CHEBI:29108"/>
    </cofactor>
</comment>
<name>A0A363NS70_9SPHI</name>
<dbReference type="InterPro" id="IPR023230">
    <property type="entry name" value="Glyco_hydro_2_CS"/>
</dbReference>
<evidence type="ECO:0000256" key="4">
    <source>
        <dbReference type="ARBA" id="ARBA00011245"/>
    </source>
</evidence>
<keyword evidence="6 10" id="KW-0378">Hydrolase</keyword>
<proteinExistence type="inferred from homology"/>
<dbReference type="InterPro" id="IPR011013">
    <property type="entry name" value="Gal_mutarotase_sf_dom"/>
</dbReference>
<dbReference type="InterPro" id="IPR008979">
    <property type="entry name" value="Galactose-bd-like_sf"/>
</dbReference>
<evidence type="ECO:0000256" key="3">
    <source>
        <dbReference type="ARBA" id="ARBA00007401"/>
    </source>
</evidence>